<reference evidence="5 6" key="1">
    <citation type="submission" date="2019-02" db="EMBL/GenBank/DDBJ databases">
        <title>Deep-cultivation of Planctomycetes and their phenomic and genomic characterization uncovers novel biology.</title>
        <authorList>
            <person name="Wiegand S."/>
            <person name="Jogler M."/>
            <person name="Boedeker C."/>
            <person name="Pinto D."/>
            <person name="Vollmers J."/>
            <person name="Rivas-Marin E."/>
            <person name="Kohn T."/>
            <person name="Peeters S.H."/>
            <person name="Heuer A."/>
            <person name="Rast P."/>
            <person name="Oberbeckmann S."/>
            <person name="Bunk B."/>
            <person name="Jeske O."/>
            <person name="Meyerdierks A."/>
            <person name="Storesund J.E."/>
            <person name="Kallscheuer N."/>
            <person name="Luecker S."/>
            <person name="Lage O.M."/>
            <person name="Pohl T."/>
            <person name="Merkel B.J."/>
            <person name="Hornburger P."/>
            <person name="Mueller R.-W."/>
            <person name="Bruemmer F."/>
            <person name="Labrenz M."/>
            <person name="Spormann A.M."/>
            <person name="Op Den Camp H."/>
            <person name="Overmann J."/>
            <person name="Amann R."/>
            <person name="Jetten M.S.M."/>
            <person name="Mascher T."/>
            <person name="Medema M.H."/>
            <person name="Devos D.P."/>
            <person name="Kaster A.-K."/>
            <person name="Ovreas L."/>
            <person name="Rohde M."/>
            <person name="Galperin M.Y."/>
            <person name="Jogler C."/>
        </authorList>
    </citation>
    <scope>NUCLEOTIDE SEQUENCE [LARGE SCALE GENOMIC DNA]</scope>
    <source>
        <strain evidence="5 6">Pla100</strain>
    </source>
</reference>
<dbReference type="InterPro" id="IPR001077">
    <property type="entry name" value="COMT_C"/>
</dbReference>
<dbReference type="RefSeq" id="WP_146577498.1">
    <property type="nucleotide sequence ID" value="NZ_SJPM01000003.1"/>
</dbReference>
<keyword evidence="1 5" id="KW-0489">Methyltransferase</keyword>
<dbReference type="GO" id="GO:0008171">
    <property type="term" value="F:O-methyltransferase activity"/>
    <property type="evidence" value="ECO:0007669"/>
    <property type="project" value="InterPro"/>
</dbReference>
<dbReference type="CDD" id="cd02440">
    <property type="entry name" value="AdoMet_MTases"/>
    <property type="match status" value="1"/>
</dbReference>
<dbReference type="OrthoDB" id="9766840at2"/>
<dbReference type="GO" id="GO:0032259">
    <property type="term" value="P:methylation"/>
    <property type="evidence" value="ECO:0007669"/>
    <property type="project" value="UniProtKB-KW"/>
</dbReference>
<dbReference type="InterPro" id="IPR036388">
    <property type="entry name" value="WH-like_DNA-bd_sf"/>
</dbReference>
<protein>
    <submittedName>
        <fullName evidence="5">Carminomycin 4-O-methyltransferase</fullName>
        <ecNumber evidence="5">2.1.1.-</ecNumber>
    </submittedName>
</protein>
<evidence type="ECO:0000259" key="4">
    <source>
        <dbReference type="Pfam" id="PF00891"/>
    </source>
</evidence>
<accession>A0A5C6AHD2</accession>
<evidence type="ECO:0000256" key="3">
    <source>
        <dbReference type="ARBA" id="ARBA00022691"/>
    </source>
</evidence>
<dbReference type="EMBL" id="SJPM01000003">
    <property type="protein sequence ID" value="TWT98826.1"/>
    <property type="molecule type" value="Genomic_DNA"/>
</dbReference>
<dbReference type="PANTHER" id="PTHR43712">
    <property type="entry name" value="PUTATIVE (AFU_ORTHOLOGUE AFUA_4G14580)-RELATED"/>
    <property type="match status" value="1"/>
</dbReference>
<keyword evidence="2 5" id="KW-0808">Transferase</keyword>
<organism evidence="5 6">
    <name type="scientific">Neorhodopirellula pilleata</name>
    <dbReference type="NCBI Taxonomy" id="2714738"/>
    <lineage>
        <taxon>Bacteria</taxon>
        <taxon>Pseudomonadati</taxon>
        <taxon>Planctomycetota</taxon>
        <taxon>Planctomycetia</taxon>
        <taxon>Pirellulales</taxon>
        <taxon>Pirellulaceae</taxon>
        <taxon>Neorhodopirellula</taxon>
    </lineage>
</organism>
<evidence type="ECO:0000256" key="2">
    <source>
        <dbReference type="ARBA" id="ARBA00022679"/>
    </source>
</evidence>
<feature type="domain" description="O-methyltransferase C-terminal" evidence="4">
    <location>
        <begin position="124"/>
        <end position="330"/>
    </location>
</feature>
<name>A0A5C6AHD2_9BACT</name>
<evidence type="ECO:0000256" key="1">
    <source>
        <dbReference type="ARBA" id="ARBA00022603"/>
    </source>
</evidence>
<comment type="caution">
    <text evidence="5">The sequence shown here is derived from an EMBL/GenBank/DDBJ whole genome shotgun (WGS) entry which is preliminary data.</text>
</comment>
<proteinExistence type="predicted"/>
<dbReference type="Gene3D" id="3.40.50.150">
    <property type="entry name" value="Vaccinia Virus protein VP39"/>
    <property type="match status" value="1"/>
</dbReference>
<dbReference type="EC" id="2.1.1.-" evidence="5"/>
<dbReference type="PANTHER" id="PTHR43712:SF2">
    <property type="entry name" value="O-METHYLTRANSFERASE CICE"/>
    <property type="match status" value="1"/>
</dbReference>
<dbReference type="PROSITE" id="PS51683">
    <property type="entry name" value="SAM_OMT_II"/>
    <property type="match status" value="1"/>
</dbReference>
<keyword evidence="6" id="KW-1185">Reference proteome</keyword>
<dbReference type="InterPro" id="IPR016461">
    <property type="entry name" value="COMT-like"/>
</dbReference>
<dbReference type="Gene3D" id="1.10.10.10">
    <property type="entry name" value="Winged helix-like DNA-binding domain superfamily/Winged helix DNA-binding domain"/>
    <property type="match status" value="1"/>
</dbReference>
<keyword evidence="3" id="KW-0949">S-adenosyl-L-methionine</keyword>
<evidence type="ECO:0000313" key="6">
    <source>
        <dbReference type="Proteomes" id="UP000316213"/>
    </source>
</evidence>
<dbReference type="SUPFAM" id="SSF53335">
    <property type="entry name" value="S-adenosyl-L-methionine-dependent methyltransferases"/>
    <property type="match status" value="1"/>
</dbReference>
<sequence>MFDLTQPPASDPSVILRYRDRQYAADLIAAAILEFDLFTWIDQHSGVTLANLCEHFGWQSRPADVLMTLCRASGFVRTDPSGHCELTEVGREYLVADSPWFLGPYYQPIADSPKLHDYVQILKTGKPANWQAKADGADWHESMKDPAFAKSFTELMNCRGIAFGQKLAESLAAEMHDRKHLLDVGGGSGIYSATMVSRYPQLRATVLEQPPVDVITRSEVERWGLSDRIAIHSADMFTDPWSSDTQHTGIDTILLSNVLHDWDWSEANEIIRRTAETLPSGGLLIIHDAIINADKTGPLPVAEYSSLLMNITQGKCYSVTEYAEMVAMYGLEVTRNADTTGDRGFVIAVKS</sequence>
<dbReference type="InterPro" id="IPR029063">
    <property type="entry name" value="SAM-dependent_MTases_sf"/>
</dbReference>
<dbReference type="Pfam" id="PF00891">
    <property type="entry name" value="Methyltransf_2"/>
    <property type="match status" value="1"/>
</dbReference>
<gene>
    <name evidence="5" type="primary">dnrK</name>
    <name evidence="5" type="ORF">Pla100_19920</name>
</gene>
<evidence type="ECO:0000313" key="5">
    <source>
        <dbReference type="EMBL" id="TWT98826.1"/>
    </source>
</evidence>
<dbReference type="Proteomes" id="UP000316213">
    <property type="component" value="Unassembled WGS sequence"/>
</dbReference>
<dbReference type="AlphaFoldDB" id="A0A5C6AHD2"/>